<dbReference type="EMBL" id="UINC01000980">
    <property type="protein sequence ID" value="SUZ66260.1"/>
    <property type="molecule type" value="Genomic_DNA"/>
</dbReference>
<protein>
    <recommendedName>
        <fullName evidence="11">8-oxo-dGTP diphosphatase</fullName>
        <ecNumber evidence="11">3.6.1.55</ecNumber>
    </recommendedName>
</protein>
<evidence type="ECO:0000313" key="13">
    <source>
        <dbReference type="EMBL" id="SUZ66260.1"/>
    </source>
</evidence>
<proteinExistence type="inferred from homology"/>
<dbReference type="InterPro" id="IPR029119">
    <property type="entry name" value="MutY_C"/>
</dbReference>
<dbReference type="GO" id="GO:0044715">
    <property type="term" value="F:8-oxo-dGDP phosphatase activity"/>
    <property type="evidence" value="ECO:0007669"/>
    <property type="project" value="TreeGrafter"/>
</dbReference>
<comment type="similarity">
    <text evidence="2">Belongs to the Nudix hydrolase family.</text>
</comment>
<dbReference type="InterPro" id="IPR020476">
    <property type="entry name" value="Nudix_hydrolase"/>
</dbReference>
<evidence type="ECO:0000256" key="11">
    <source>
        <dbReference type="ARBA" id="ARBA00038905"/>
    </source>
</evidence>
<dbReference type="PRINTS" id="PR00502">
    <property type="entry name" value="NUDIXFAMILY"/>
</dbReference>
<organism evidence="13">
    <name type="scientific">marine metagenome</name>
    <dbReference type="NCBI Taxonomy" id="408172"/>
    <lineage>
        <taxon>unclassified sequences</taxon>
        <taxon>metagenomes</taxon>
        <taxon>ecological metagenomes</taxon>
    </lineage>
</organism>
<evidence type="ECO:0000256" key="9">
    <source>
        <dbReference type="ARBA" id="ARBA00023204"/>
    </source>
</evidence>
<dbReference type="GO" id="GO:0006260">
    <property type="term" value="P:DNA replication"/>
    <property type="evidence" value="ECO:0007669"/>
    <property type="project" value="UniProtKB-KW"/>
</dbReference>
<comment type="catalytic activity">
    <reaction evidence="10">
        <text>8-oxo-dGTP + H2O = 8-oxo-dGMP + diphosphate + H(+)</text>
        <dbReference type="Rhea" id="RHEA:31575"/>
        <dbReference type="ChEBI" id="CHEBI:15377"/>
        <dbReference type="ChEBI" id="CHEBI:15378"/>
        <dbReference type="ChEBI" id="CHEBI:33019"/>
        <dbReference type="ChEBI" id="CHEBI:63224"/>
        <dbReference type="ChEBI" id="CHEBI:77896"/>
        <dbReference type="EC" id="3.6.1.55"/>
    </reaction>
</comment>
<dbReference type="InterPro" id="IPR003561">
    <property type="entry name" value="Mutator_MutT"/>
</dbReference>
<dbReference type="GO" id="GO:0046872">
    <property type="term" value="F:metal ion binding"/>
    <property type="evidence" value="ECO:0007669"/>
    <property type="project" value="UniProtKB-KW"/>
</dbReference>
<keyword evidence="7" id="KW-0378">Hydrolase</keyword>
<keyword evidence="3" id="KW-0515">Mutator protein</keyword>
<dbReference type="PRINTS" id="PR01401">
    <property type="entry name" value="MUTATORMUTT"/>
</dbReference>
<dbReference type="InterPro" id="IPR020084">
    <property type="entry name" value="NUDIX_hydrolase_CS"/>
</dbReference>
<evidence type="ECO:0000256" key="4">
    <source>
        <dbReference type="ARBA" id="ARBA00022705"/>
    </source>
</evidence>
<dbReference type="InterPro" id="IPR015797">
    <property type="entry name" value="NUDIX_hydrolase-like_dom_sf"/>
</dbReference>
<keyword evidence="8" id="KW-0460">Magnesium</keyword>
<gene>
    <name evidence="13" type="ORF">METZ01_LOCUS19114</name>
</gene>
<keyword evidence="5" id="KW-0479">Metal-binding</keyword>
<dbReference type="CDD" id="cd03425">
    <property type="entry name" value="NUDIX_MutT_NudA_like"/>
    <property type="match status" value="1"/>
</dbReference>
<sequence>MKKIDVAAGILIDKNNRVLITQRNKGKLLKGFWEFPGGKLNIGENPEIALKRELEEELGISVISYEPFMQLEHCYYNQAVNINFFLVHKWLGSIVGLDGQNIQWVKISRLPKKKLLEADIPIIKALQEIYHS</sequence>
<accession>A0A381PH47</accession>
<dbReference type="SUPFAM" id="SSF55811">
    <property type="entry name" value="Nudix"/>
    <property type="match status" value="1"/>
</dbReference>
<evidence type="ECO:0000256" key="10">
    <source>
        <dbReference type="ARBA" id="ARBA00035861"/>
    </source>
</evidence>
<reference evidence="13" key="1">
    <citation type="submission" date="2018-05" db="EMBL/GenBank/DDBJ databases">
        <authorList>
            <person name="Lanie J.A."/>
            <person name="Ng W.-L."/>
            <person name="Kazmierczak K.M."/>
            <person name="Andrzejewski T.M."/>
            <person name="Davidsen T.M."/>
            <person name="Wayne K.J."/>
            <person name="Tettelin H."/>
            <person name="Glass J.I."/>
            <person name="Rusch D."/>
            <person name="Podicherti R."/>
            <person name="Tsui H.-C.T."/>
            <person name="Winkler M.E."/>
        </authorList>
    </citation>
    <scope>NUCLEOTIDE SEQUENCE</scope>
</reference>
<feature type="domain" description="Nudix hydrolase" evidence="12">
    <location>
        <begin position="2"/>
        <end position="130"/>
    </location>
</feature>
<dbReference type="Pfam" id="PF14815">
    <property type="entry name" value="NUDIX_4"/>
    <property type="match status" value="1"/>
</dbReference>
<keyword evidence="9" id="KW-0234">DNA repair</keyword>
<dbReference type="InterPro" id="IPR047127">
    <property type="entry name" value="MutT-like"/>
</dbReference>
<evidence type="ECO:0000259" key="12">
    <source>
        <dbReference type="PROSITE" id="PS51462"/>
    </source>
</evidence>
<dbReference type="PANTHER" id="PTHR47707:SF1">
    <property type="entry name" value="NUDIX HYDROLASE FAMILY PROTEIN"/>
    <property type="match status" value="1"/>
</dbReference>
<evidence type="ECO:0000256" key="6">
    <source>
        <dbReference type="ARBA" id="ARBA00022763"/>
    </source>
</evidence>
<evidence type="ECO:0000256" key="1">
    <source>
        <dbReference type="ARBA" id="ARBA00001946"/>
    </source>
</evidence>
<dbReference type="AlphaFoldDB" id="A0A381PH47"/>
<dbReference type="FunFam" id="3.90.79.10:FF:000014">
    <property type="entry name" value="8-oxo-dGTP diphosphatase MutT"/>
    <property type="match status" value="1"/>
</dbReference>
<dbReference type="PANTHER" id="PTHR47707">
    <property type="entry name" value="8-OXO-DGTP DIPHOSPHATASE"/>
    <property type="match status" value="1"/>
</dbReference>
<dbReference type="GO" id="GO:0044716">
    <property type="term" value="F:8-oxo-GDP phosphatase activity"/>
    <property type="evidence" value="ECO:0007669"/>
    <property type="project" value="TreeGrafter"/>
</dbReference>
<evidence type="ECO:0000256" key="2">
    <source>
        <dbReference type="ARBA" id="ARBA00005582"/>
    </source>
</evidence>
<dbReference type="NCBIfam" id="TIGR00586">
    <property type="entry name" value="mutt"/>
    <property type="match status" value="1"/>
</dbReference>
<dbReference type="EC" id="3.6.1.55" evidence="11"/>
<dbReference type="PROSITE" id="PS00893">
    <property type="entry name" value="NUDIX_BOX"/>
    <property type="match status" value="1"/>
</dbReference>
<evidence type="ECO:0000256" key="7">
    <source>
        <dbReference type="ARBA" id="ARBA00022801"/>
    </source>
</evidence>
<dbReference type="GO" id="GO:0008413">
    <property type="term" value="F:8-oxo-7,8-dihydroguanosine triphosphate pyrophosphatase activity"/>
    <property type="evidence" value="ECO:0007669"/>
    <property type="project" value="InterPro"/>
</dbReference>
<dbReference type="PROSITE" id="PS51462">
    <property type="entry name" value="NUDIX"/>
    <property type="match status" value="1"/>
</dbReference>
<comment type="cofactor">
    <cofactor evidence="1">
        <name>Mg(2+)</name>
        <dbReference type="ChEBI" id="CHEBI:18420"/>
    </cofactor>
</comment>
<dbReference type="GO" id="GO:0006281">
    <property type="term" value="P:DNA repair"/>
    <property type="evidence" value="ECO:0007669"/>
    <property type="project" value="UniProtKB-KW"/>
</dbReference>
<name>A0A381PH47_9ZZZZ</name>
<evidence type="ECO:0000256" key="3">
    <source>
        <dbReference type="ARBA" id="ARBA00022457"/>
    </source>
</evidence>
<evidence type="ECO:0000256" key="5">
    <source>
        <dbReference type="ARBA" id="ARBA00022723"/>
    </source>
</evidence>
<dbReference type="Gene3D" id="3.90.79.10">
    <property type="entry name" value="Nucleoside Triphosphate Pyrophosphohydrolase"/>
    <property type="match status" value="1"/>
</dbReference>
<dbReference type="GO" id="GO:0035539">
    <property type="term" value="F:8-oxo-7,8-dihydrodeoxyguanosine triphosphate pyrophosphatase activity"/>
    <property type="evidence" value="ECO:0007669"/>
    <property type="project" value="UniProtKB-EC"/>
</dbReference>
<dbReference type="InterPro" id="IPR000086">
    <property type="entry name" value="NUDIX_hydrolase_dom"/>
</dbReference>
<keyword evidence="6" id="KW-0227">DNA damage</keyword>
<evidence type="ECO:0000256" key="8">
    <source>
        <dbReference type="ARBA" id="ARBA00022842"/>
    </source>
</evidence>
<keyword evidence="4" id="KW-0235">DNA replication</keyword>